<evidence type="ECO:0000313" key="2">
    <source>
        <dbReference type="EMBL" id="CAH3154433.1"/>
    </source>
</evidence>
<dbReference type="EMBL" id="CALNXI010001076">
    <property type="protein sequence ID" value="CAH3154433.1"/>
    <property type="molecule type" value="Genomic_DNA"/>
</dbReference>
<organism evidence="2 3">
    <name type="scientific">Porites evermanni</name>
    <dbReference type="NCBI Taxonomy" id="104178"/>
    <lineage>
        <taxon>Eukaryota</taxon>
        <taxon>Metazoa</taxon>
        <taxon>Cnidaria</taxon>
        <taxon>Anthozoa</taxon>
        <taxon>Hexacorallia</taxon>
        <taxon>Scleractinia</taxon>
        <taxon>Fungiina</taxon>
        <taxon>Poritidae</taxon>
        <taxon>Porites</taxon>
    </lineage>
</organism>
<accession>A0ABN8Q0D7</accession>
<gene>
    <name evidence="2" type="ORF">PEVE_00001391</name>
</gene>
<proteinExistence type="predicted"/>
<protein>
    <submittedName>
        <fullName evidence="2">Uncharacterized protein</fullName>
    </submittedName>
</protein>
<dbReference type="Proteomes" id="UP001159427">
    <property type="component" value="Unassembled WGS sequence"/>
</dbReference>
<name>A0ABN8Q0D7_9CNID</name>
<keyword evidence="3" id="KW-1185">Reference proteome</keyword>
<comment type="caution">
    <text evidence="2">The sequence shown here is derived from an EMBL/GenBank/DDBJ whole genome shotgun (WGS) entry which is preliminary data.</text>
</comment>
<evidence type="ECO:0000313" key="3">
    <source>
        <dbReference type="Proteomes" id="UP001159427"/>
    </source>
</evidence>
<reference evidence="2 3" key="1">
    <citation type="submission" date="2022-05" db="EMBL/GenBank/DDBJ databases">
        <authorList>
            <consortium name="Genoscope - CEA"/>
            <person name="William W."/>
        </authorList>
    </citation>
    <scope>NUCLEOTIDE SEQUENCE [LARGE SCALE GENOMIC DNA]</scope>
</reference>
<feature type="region of interest" description="Disordered" evidence="1">
    <location>
        <begin position="74"/>
        <end position="93"/>
    </location>
</feature>
<evidence type="ECO:0000256" key="1">
    <source>
        <dbReference type="SAM" id="MobiDB-lite"/>
    </source>
</evidence>
<sequence length="392" mass="44717">MPLKSSCCPLHREWKHGEVRSEQLRQCNREENRWLEECFGSKYRKTRKRKICASCRSRLEVELKCRKLEEIVSQQHENKDTSTTTVIDDAGAEGPNNCEVVDPMGQLDDDFVLADGNTATSIQQEEESNFVRTLVDRGTQKSMMPMMPYKNQCDRRKREMRADIIETVKGTAMKYVLNVPGDLSDFLKETVNSKICHSTFGFCGGFNSKITPTGEKTPEHFKSRTEAASSVRRLTSQADERRRLLSTVAMGYPYRFLQEVFGCLSKTVTAAKVDSILFGRGGTQPSKFKFKRQWVSLEVLKELSEFFERDSVSRPSSCQSVVMDGEATPVRYCKDNVKELVNQYLLEFPNAVKCTYIYTLSLHIFVSTLCWQACATYVMSVDTQILRNCSAS</sequence>